<evidence type="ECO:0000313" key="8">
    <source>
        <dbReference type="EMBL" id="SHI02841.1"/>
    </source>
</evidence>
<evidence type="ECO:0000256" key="3">
    <source>
        <dbReference type="ARBA" id="ARBA00022676"/>
    </source>
</evidence>
<dbReference type="STRING" id="573501.SAMN04487999_1694"/>
<dbReference type="EMBL" id="QOVN01000002">
    <property type="protein sequence ID" value="RXG30239.1"/>
    <property type="molecule type" value="Genomic_DNA"/>
</dbReference>
<keyword evidence="10" id="KW-1185">Reference proteome</keyword>
<evidence type="ECO:0000313" key="10">
    <source>
        <dbReference type="Proteomes" id="UP000290037"/>
    </source>
</evidence>
<evidence type="ECO:0000259" key="5">
    <source>
        <dbReference type="Pfam" id="PF00534"/>
    </source>
</evidence>
<dbReference type="Proteomes" id="UP000290037">
    <property type="component" value="Unassembled WGS sequence"/>
</dbReference>
<dbReference type="PANTHER" id="PTHR45825">
    <property type="entry name" value="GRANULE-BOUND STARCH SYNTHASE 1, CHLOROPLASTIC/AMYLOPLASTIC"/>
    <property type="match status" value="1"/>
</dbReference>
<keyword evidence="4" id="KW-0808">Transferase</keyword>
<dbReference type="InterPro" id="IPR001296">
    <property type="entry name" value="Glyco_trans_1"/>
</dbReference>
<evidence type="ECO:0000313" key="9">
    <source>
        <dbReference type="Proteomes" id="UP000184240"/>
    </source>
</evidence>
<dbReference type="Pfam" id="PF00534">
    <property type="entry name" value="Glycos_transf_1"/>
    <property type="match status" value="1"/>
</dbReference>
<feature type="domain" description="Starch synthase catalytic" evidence="6">
    <location>
        <begin position="4"/>
        <end position="258"/>
    </location>
</feature>
<feature type="domain" description="Glycosyl transferase family 1" evidence="5">
    <location>
        <begin position="352"/>
        <end position="461"/>
    </location>
</feature>
<evidence type="ECO:0000256" key="4">
    <source>
        <dbReference type="ARBA" id="ARBA00022679"/>
    </source>
</evidence>
<gene>
    <name evidence="7" type="ORF">DSM01_989</name>
    <name evidence="8" type="ORF">SAMN04487999_1694</name>
</gene>
<dbReference type="RefSeq" id="WP_072982204.1">
    <property type="nucleotide sequence ID" value="NZ_FQXT01000003.1"/>
</dbReference>
<dbReference type="Gene3D" id="3.40.50.2000">
    <property type="entry name" value="Glycogen Phosphorylase B"/>
    <property type="match status" value="2"/>
</dbReference>
<accession>A0A1M5XSR0</accession>
<dbReference type="InterPro" id="IPR013534">
    <property type="entry name" value="Starch_synth_cat_dom"/>
</dbReference>
<evidence type="ECO:0000313" key="7">
    <source>
        <dbReference type="EMBL" id="RXG30239.1"/>
    </source>
</evidence>
<proteinExistence type="predicted"/>
<evidence type="ECO:0000256" key="1">
    <source>
        <dbReference type="ARBA" id="ARBA00001478"/>
    </source>
</evidence>
<dbReference type="GO" id="GO:0009011">
    <property type="term" value="F:alpha-1,4-glucan glucosyltransferase (ADP-glucose donor) activity"/>
    <property type="evidence" value="ECO:0007669"/>
    <property type="project" value="UniProtKB-EC"/>
</dbReference>
<reference evidence="8" key="1">
    <citation type="submission" date="2016-11" db="EMBL/GenBank/DDBJ databases">
        <authorList>
            <person name="Jaros S."/>
            <person name="Januszkiewicz K."/>
            <person name="Wedrychowicz H."/>
        </authorList>
    </citation>
    <scope>NUCLEOTIDE SEQUENCE [LARGE SCALE GENOMIC DNA]</scope>
    <source>
        <strain evidence="8">DSM 19859</strain>
    </source>
</reference>
<dbReference type="AlphaFoldDB" id="A0A1M5XSR0"/>
<dbReference type="PANTHER" id="PTHR45825:SF11">
    <property type="entry name" value="ALPHA AMYLASE DOMAIN-CONTAINING PROTEIN"/>
    <property type="match status" value="1"/>
</dbReference>
<comment type="catalytic activity">
    <reaction evidence="1">
        <text>[(1-&gt;4)-alpha-D-glucosyl](n) + ADP-alpha-D-glucose = [(1-&gt;4)-alpha-D-glucosyl](n+1) + ADP + H(+)</text>
        <dbReference type="Rhea" id="RHEA:18189"/>
        <dbReference type="Rhea" id="RHEA-COMP:9584"/>
        <dbReference type="Rhea" id="RHEA-COMP:9587"/>
        <dbReference type="ChEBI" id="CHEBI:15378"/>
        <dbReference type="ChEBI" id="CHEBI:15444"/>
        <dbReference type="ChEBI" id="CHEBI:57498"/>
        <dbReference type="ChEBI" id="CHEBI:456216"/>
        <dbReference type="EC" id="2.4.1.21"/>
    </reaction>
</comment>
<dbReference type="OrthoDB" id="9808590at2"/>
<dbReference type="Proteomes" id="UP000184240">
    <property type="component" value="Unassembled WGS sequence"/>
</dbReference>
<evidence type="ECO:0000259" key="6">
    <source>
        <dbReference type="Pfam" id="PF08323"/>
    </source>
</evidence>
<organism evidence="8 9">
    <name type="scientific">Leeuwenhoekiella palythoae</name>
    <dbReference type="NCBI Taxonomy" id="573501"/>
    <lineage>
        <taxon>Bacteria</taxon>
        <taxon>Pseudomonadati</taxon>
        <taxon>Bacteroidota</taxon>
        <taxon>Flavobacteriia</taxon>
        <taxon>Flavobacteriales</taxon>
        <taxon>Flavobacteriaceae</taxon>
        <taxon>Leeuwenhoekiella</taxon>
    </lineage>
</organism>
<dbReference type="SUPFAM" id="SSF53756">
    <property type="entry name" value="UDP-Glycosyltransferase/glycogen phosphorylase"/>
    <property type="match status" value="1"/>
</dbReference>
<protein>
    <recommendedName>
        <fullName evidence="2">starch synthase</fullName>
        <ecNumber evidence="2">2.4.1.21</ecNumber>
    </recommendedName>
</protein>
<name>A0A1M5XSR0_9FLAO</name>
<dbReference type="GO" id="GO:0005829">
    <property type="term" value="C:cytosol"/>
    <property type="evidence" value="ECO:0007669"/>
    <property type="project" value="TreeGrafter"/>
</dbReference>
<dbReference type="EC" id="2.4.1.21" evidence="2"/>
<reference evidence="9" key="2">
    <citation type="submission" date="2016-11" db="EMBL/GenBank/DDBJ databases">
        <authorList>
            <person name="Varghese N."/>
            <person name="Submissions S."/>
        </authorList>
    </citation>
    <scope>NUCLEOTIDE SEQUENCE [LARGE SCALE GENOMIC DNA]</scope>
    <source>
        <strain evidence="9">DSM 19859</strain>
    </source>
</reference>
<dbReference type="GO" id="GO:0005978">
    <property type="term" value="P:glycogen biosynthetic process"/>
    <property type="evidence" value="ECO:0007669"/>
    <property type="project" value="TreeGrafter"/>
</dbReference>
<reference evidence="7 10" key="3">
    <citation type="submission" date="2018-07" db="EMBL/GenBank/DDBJ databases">
        <title>Leeuwenhoekiella genomics.</title>
        <authorList>
            <person name="Tahon G."/>
            <person name="Willems A."/>
        </authorList>
    </citation>
    <scope>NUCLEOTIDE SEQUENCE [LARGE SCALE GENOMIC DNA]</scope>
    <source>
        <strain evidence="7 10">LMG 24856</strain>
    </source>
</reference>
<dbReference type="EMBL" id="FQXT01000003">
    <property type="protein sequence ID" value="SHI02841.1"/>
    <property type="molecule type" value="Genomic_DNA"/>
</dbReference>
<evidence type="ECO:0000256" key="2">
    <source>
        <dbReference type="ARBA" id="ARBA00012588"/>
    </source>
</evidence>
<keyword evidence="3" id="KW-0328">Glycosyltransferase</keyword>
<sequence>MKNFLFVCAENDALAHCKAGGMADVVRDVPRQIAASGDQVHVVVPAYNRLHKNGRLITELKFNIRGEATLASIYEVEPKKQIPGITHYVIDHPEIVEGNIAHIYNDDPEEPFFTDAVKYFIFNTAVAQAVKQNLFDHIDVVHLHDWHTALLLFHRAFHQDFTILKDSKFVYSIHNLSLQGIRPLNNNFASINNFFPELGYEYDKVKDPRYNDCINLMAVGIRLADKVHTVSPSYMQDIMRPSHKPEFIGGEGLEEDLRIAFAEGRLHGILNGVNYKNMRVAKKGNLYANILVQIFKWIQEESKKYKSDILANTGEKVVHLLLNPPSFVASSVARMTEQKFYFFKRNPEALKAILTHLESQNGIFILLGTGEPEYERLMRDISYEHSNFIFINGQSEDIIDSIYLESNLYFMPSLFEPCGISQMLAMRNGVLCLVHHTGGLIDTVRDGVDGFAFYGSHIDETVTNMVKAFAHCIEVFQNDRKRWGIMRRKAKAVRFSWEDSVKKYYDKLYTY</sequence>
<dbReference type="Pfam" id="PF08323">
    <property type="entry name" value="Glyco_transf_5"/>
    <property type="match status" value="1"/>
</dbReference>